<dbReference type="PANTHER" id="PTHR38593:SF1">
    <property type="entry name" value="BLR2558 PROTEIN"/>
    <property type="match status" value="1"/>
</dbReference>
<evidence type="ECO:0000313" key="2">
    <source>
        <dbReference type="EMBL" id="AMO21914.1"/>
    </source>
</evidence>
<gene>
    <name evidence="2" type="ORF">UC35_02260</name>
</gene>
<keyword evidence="3" id="KW-1185">Reference proteome</keyword>
<dbReference type="Pfam" id="PF13628">
    <property type="entry name" value="DUF4142"/>
    <property type="match status" value="1"/>
</dbReference>
<evidence type="ECO:0000313" key="3">
    <source>
        <dbReference type="Proteomes" id="UP000070433"/>
    </source>
</evidence>
<evidence type="ECO:0000259" key="1">
    <source>
        <dbReference type="Pfam" id="PF13628"/>
    </source>
</evidence>
<reference evidence="2 3" key="1">
    <citation type="journal article" date="2014" name="Int. J. Syst. Evol. Microbiol.">
        <title>Ramlibacter solisilvae sp. nov., isolated from forest soil, and emended description of the genus Ramlibacter.</title>
        <authorList>
            <person name="Lee H.J."/>
            <person name="Lee S.H."/>
            <person name="Lee S.S."/>
            <person name="Lee J.S."/>
            <person name="Kim Y."/>
            <person name="Kim S.C."/>
            <person name="Jeon C.O."/>
        </authorList>
    </citation>
    <scope>NUCLEOTIDE SEQUENCE [LARGE SCALE GENOMIC DNA]</scope>
    <source>
        <strain evidence="2 3">5-10</strain>
    </source>
</reference>
<dbReference type="InterPro" id="IPR012347">
    <property type="entry name" value="Ferritin-like"/>
</dbReference>
<organism evidence="2 3">
    <name type="scientific">Ramlibacter tataouinensis</name>
    <dbReference type="NCBI Taxonomy" id="94132"/>
    <lineage>
        <taxon>Bacteria</taxon>
        <taxon>Pseudomonadati</taxon>
        <taxon>Pseudomonadota</taxon>
        <taxon>Betaproteobacteria</taxon>
        <taxon>Burkholderiales</taxon>
        <taxon>Comamonadaceae</taxon>
        <taxon>Ramlibacter</taxon>
    </lineage>
</organism>
<name>A0A127JPE8_9BURK</name>
<dbReference type="Gene3D" id="1.20.1260.10">
    <property type="match status" value="1"/>
</dbReference>
<proteinExistence type="predicted"/>
<protein>
    <recommendedName>
        <fullName evidence="1">DUF4142 domain-containing protein</fullName>
    </recommendedName>
</protein>
<dbReference type="Proteomes" id="UP000070433">
    <property type="component" value="Chromosome"/>
</dbReference>
<sequence length="208" mass="22404">MCRGRRTGQESAVMNQVPFRAACIVGAFGCLIVSGCTSMPQDYVAVDGSTAAMGAPGMSAADRRFALVAAGTTRYDVRASELAMSEAADPRLRDFARMVAQDQQASSEELLSLLRARGIEPRSGLPPAKQEAMSSLAARDNGQFDNQYMRTVGMRDNVSDIVLLEQTASSASDPALRAWAEKNLPKLRARQTAAQELSKTMIGWDPIE</sequence>
<dbReference type="PANTHER" id="PTHR38593">
    <property type="entry name" value="BLR2558 PROTEIN"/>
    <property type="match status" value="1"/>
</dbReference>
<dbReference type="EMBL" id="CP010951">
    <property type="protein sequence ID" value="AMO21914.1"/>
    <property type="molecule type" value="Genomic_DNA"/>
</dbReference>
<accession>A0A127JPE8</accession>
<dbReference type="AlphaFoldDB" id="A0A127JPE8"/>
<feature type="domain" description="DUF4142" evidence="1">
    <location>
        <begin position="61"/>
        <end position="197"/>
    </location>
</feature>
<dbReference type="InterPro" id="IPR025419">
    <property type="entry name" value="DUF4142"/>
</dbReference>